<organism evidence="2 3">
    <name type="scientific">Streptomyces gelaticus</name>
    <dbReference type="NCBI Taxonomy" id="285446"/>
    <lineage>
        <taxon>Bacteria</taxon>
        <taxon>Bacillati</taxon>
        <taxon>Actinomycetota</taxon>
        <taxon>Actinomycetes</taxon>
        <taxon>Kitasatosporales</taxon>
        <taxon>Streptomycetaceae</taxon>
        <taxon>Streptomyces</taxon>
    </lineage>
</organism>
<evidence type="ECO:0000259" key="1">
    <source>
        <dbReference type="PROSITE" id="PS51186"/>
    </source>
</evidence>
<feature type="domain" description="N-acetyltransferase" evidence="1">
    <location>
        <begin position="20"/>
        <end position="165"/>
    </location>
</feature>
<reference evidence="3" key="1">
    <citation type="journal article" date="2019" name="Int. J. Syst. Evol. Microbiol.">
        <title>The Global Catalogue of Microorganisms (GCM) 10K type strain sequencing project: providing services to taxonomists for standard genome sequencing and annotation.</title>
        <authorList>
            <consortium name="The Broad Institute Genomics Platform"/>
            <consortium name="The Broad Institute Genome Sequencing Center for Infectious Disease"/>
            <person name="Wu L."/>
            <person name="Ma J."/>
        </authorList>
    </citation>
    <scope>NUCLEOTIDE SEQUENCE [LARGE SCALE GENOMIC DNA]</scope>
    <source>
        <strain evidence="3">JCM 4376</strain>
    </source>
</reference>
<dbReference type="InterPro" id="IPR016181">
    <property type="entry name" value="Acyl_CoA_acyltransferase"/>
</dbReference>
<dbReference type="RefSeq" id="WP_373302433.1">
    <property type="nucleotide sequence ID" value="NZ_BMTF01000007.1"/>
</dbReference>
<protein>
    <recommendedName>
        <fullName evidence="1">N-acetyltransferase domain-containing protein</fullName>
    </recommendedName>
</protein>
<dbReference type="PROSITE" id="PS51186">
    <property type="entry name" value="GNAT"/>
    <property type="match status" value="1"/>
</dbReference>
<dbReference type="EMBL" id="BMTF01000007">
    <property type="protein sequence ID" value="GGV83088.1"/>
    <property type="molecule type" value="Genomic_DNA"/>
</dbReference>
<dbReference type="Pfam" id="PF00583">
    <property type="entry name" value="Acetyltransf_1"/>
    <property type="match status" value="1"/>
</dbReference>
<dbReference type="Gene3D" id="3.40.630.30">
    <property type="match status" value="1"/>
</dbReference>
<dbReference type="Proteomes" id="UP000660675">
    <property type="component" value="Unassembled WGS sequence"/>
</dbReference>
<dbReference type="CDD" id="cd04301">
    <property type="entry name" value="NAT_SF"/>
    <property type="match status" value="1"/>
</dbReference>
<keyword evidence="3" id="KW-1185">Reference proteome</keyword>
<gene>
    <name evidence="2" type="ORF">GCM10015535_25460</name>
</gene>
<evidence type="ECO:0000313" key="2">
    <source>
        <dbReference type="EMBL" id="GGV83088.1"/>
    </source>
</evidence>
<proteinExistence type="predicted"/>
<evidence type="ECO:0000313" key="3">
    <source>
        <dbReference type="Proteomes" id="UP000660675"/>
    </source>
</evidence>
<comment type="caution">
    <text evidence="2">The sequence shown here is derived from an EMBL/GenBank/DDBJ whole genome shotgun (WGS) entry which is preliminary data.</text>
</comment>
<name>A0ABQ2VWT1_9ACTN</name>
<sequence>MTTASSCPAPLPPALPGPAYSVRSAREEDAAELAELSRPFVRSGALRERPVSLYAAHAADFLVAQDPSGRIEGSVGLRVHPAGPGEARGPVGVLYNFCVAGHRQGCGVGAGLLRAALAMAHARSLGALFTATTGGGGLFLRYGFAPTAVRRAPASWVRSMDPRRDTRILTKSL</sequence>
<accession>A0ABQ2VWT1</accession>
<dbReference type="SUPFAM" id="SSF55729">
    <property type="entry name" value="Acyl-CoA N-acyltransferases (Nat)"/>
    <property type="match status" value="1"/>
</dbReference>
<dbReference type="InterPro" id="IPR000182">
    <property type="entry name" value="GNAT_dom"/>
</dbReference>